<gene>
    <name evidence="9" type="ORF">C7459_12346</name>
</gene>
<dbReference type="GO" id="GO:0022857">
    <property type="term" value="F:transmembrane transporter activity"/>
    <property type="evidence" value="ECO:0007669"/>
    <property type="project" value="InterPro"/>
</dbReference>
<dbReference type="InterPro" id="IPR047200">
    <property type="entry name" value="MFS_YcaD-like"/>
</dbReference>
<feature type="transmembrane region" description="Helical" evidence="7">
    <location>
        <begin position="237"/>
        <end position="255"/>
    </location>
</feature>
<feature type="transmembrane region" description="Helical" evidence="7">
    <location>
        <begin position="195"/>
        <end position="215"/>
    </location>
</feature>
<feature type="transmembrane region" description="Helical" evidence="7">
    <location>
        <begin position="328"/>
        <end position="351"/>
    </location>
</feature>
<evidence type="ECO:0000256" key="2">
    <source>
        <dbReference type="ARBA" id="ARBA00022448"/>
    </source>
</evidence>
<feature type="transmembrane region" description="Helical" evidence="7">
    <location>
        <begin position="267"/>
        <end position="285"/>
    </location>
</feature>
<feature type="transmembrane region" description="Helical" evidence="7">
    <location>
        <begin position="35"/>
        <end position="57"/>
    </location>
</feature>
<keyword evidence="2" id="KW-0813">Transport</keyword>
<evidence type="ECO:0000256" key="4">
    <source>
        <dbReference type="ARBA" id="ARBA00022692"/>
    </source>
</evidence>
<dbReference type="Proteomes" id="UP000245634">
    <property type="component" value="Unassembled WGS sequence"/>
</dbReference>
<dbReference type="AlphaFoldDB" id="A0A316DQD0"/>
<dbReference type="PANTHER" id="PTHR23521">
    <property type="entry name" value="TRANSPORTER MFS SUPERFAMILY"/>
    <property type="match status" value="1"/>
</dbReference>
<evidence type="ECO:0000256" key="5">
    <source>
        <dbReference type="ARBA" id="ARBA00022989"/>
    </source>
</evidence>
<dbReference type="Gene3D" id="1.20.1250.20">
    <property type="entry name" value="MFS general substrate transporter like domains"/>
    <property type="match status" value="2"/>
</dbReference>
<keyword evidence="4 7" id="KW-0812">Transmembrane</keyword>
<reference evidence="9 10" key="1">
    <citation type="submission" date="2018-05" db="EMBL/GenBank/DDBJ databases">
        <title>Genomic Encyclopedia of Type Strains, Phase IV (KMG-IV): sequencing the most valuable type-strain genomes for metagenomic binning, comparative biology and taxonomic classification.</title>
        <authorList>
            <person name="Goeker M."/>
        </authorList>
    </citation>
    <scope>NUCLEOTIDE SEQUENCE [LARGE SCALE GENOMIC DNA]</scope>
    <source>
        <strain evidence="9 10">DSM 18773</strain>
    </source>
</reference>
<dbReference type="CDD" id="cd17477">
    <property type="entry name" value="MFS_YcaD_like"/>
    <property type="match status" value="1"/>
</dbReference>
<dbReference type="SUPFAM" id="SSF103473">
    <property type="entry name" value="MFS general substrate transporter"/>
    <property type="match status" value="1"/>
</dbReference>
<feature type="transmembrane region" description="Helical" evidence="7">
    <location>
        <begin position="93"/>
        <end position="115"/>
    </location>
</feature>
<evidence type="ECO:0000256" key="3">
    <source>
        <dbReference type="ARBA" id="ARBA00022475"/>
    </source>
</evidence>
<dbReference type="Pfam" id="PF07690">
    <property type="entry name" value="MFS_1"/>
    <property type="match status" value="1"/>
</dbReference>
<keyword evidence="6 7" id="KW-0472">Membrane</keyword>
<evidence type="ECO:0000259" key="8">
    <source>
        <dbReference type="PROSITE" id="PS50850"/>
    </source>
</evidence>
<comment type="caution">
    <text evidence="9">The sequence shown here is derived from an EMBL/GenBank/DDBJ whole genome shotgun (WGS) entry which is preliminary data.</text>
</comment>
<dbReference type="RefSeq" id="WP_170119583.1">
    <property type="nucleotide sequence ID" value="NZ_QGGL01000023.1"/>
</dbReference>
<dbReference type="GO" id="GO:0005886">
    <property type="term" value="C:plasma membrane"/>
    <property type="evidence" value="ECO:0007669"/>
    <property type="project" value="UniProtKB-SubCell"/>
</dbReference>
<comment type="subcellular location">
    <subcellularLocation>
        <location evidence="1">Cell membrane</location>
        <topology evidence="1">Multi-pass membrane protein</topology>
    </subcellularLocation>
</comment>
<keyword evidence="5 7" id="KW-1133">Transmembrane helix</keyword>
<feature type="transmembrane region" description="Helical" evidence="7">
    <location>
        <begin position="69"/>
        <end position="87"/>
    </location>
</feature>
<accession>A0A316DQD0</accession>
<feature type="domain" description="Major facilitator superfamily (MFS) profile" evidence="8">
    <location>
        <begin position="3"/>
        <end position="380"/>
    </location>
</feature>
<name>A0A316DQD0_9BACL</name>
<proteinExistence type="predicted"/>
<feature type="transmembrane region" description="Helical" evidence="7">
    <location>
        <begin position="127"/>
        <end position="146"/>
    </location>
</feature>
<dbReference type="InterPro" id="IPR011701">
    <property type="entry name" value="MFS"/>
</dbReference>
<dbReference type="EMBL" id="QGGL01000023">
    <property type="protein sequence ID" value="PWK05421.1"/>
    <property type="molecule type" value="Genomic_DNA"/>
</dbReference>
<evidence type="ECO:0000256" key="1">
    <source>
        <dbReference type="ARBA" id="ARBA00004651"/>
    </source>
</evidence>
<evidence type="ECO:0000313" key="9">
    <source>
        <dbReference type="EMBL" id="PWK05421.1"/>
    </source>
</evidence>
<feature type="transmembrane region" description="Helical" evidence="7">
    <location>
        <begin position="152"/>
        <end position="174"/>
    </location>
</feature>
<evidence type="ECO:0000256" key="7">
    <source>
        <dbReference type="SAM" id="Phobius"/>
    </source>
</evidence>
<dbReference type="InterPro" id="IPR020846">
    <property type="entry name" value="MFS_dom"/>
</dbReference>
<protein>
    <submittedName>
        <fullName evidence="9">Putative MFS family arabinose efflux permease</fullName>
    </submittedName>
</protein>
<organism evidence="9 10">
    <name type="scientific">Tumebacillus permanentifrigoris</name>
    <dbReference type="NCBI Taxonomy" id="378543"/>
    <lineage>
        <taxon>Bacteria</taxon>
        <taxon>Bacillati</taxon>
        <taxon>Bacillota</taxon>
        <taxon>Bacilli</taxon>
        <taxon>Bacillales</taxon>
        <taxon>Alicyclobacillaceae</taxon>
        <taxon>Tumebacillus</taxon>
    </lineage>
</organism>
<sequence>MRRLVAILVSISIVGMSQGLIIPLLALLLERRGVSPLVNGLGTTALYFGFVVASPLIEPLVRRFGARRTVLTSILATTALTLAFPLWDDVAVWLVLRLLLGLALTGMYVATEIWLNTILTAENRGRTFAFYGLMIGIGLMLGPQGINLLQFSIYAPFLICAATYVIPLVLIYRLSDDEERLEAHAQDADRGLKRFWRIFWVAPFAMGAAFVYGYLDGALIGDFAIYGSRVGLSNEQISWALTLFMLGSIAFQFPLGWLSDRRGRTQALMLATLIGLLAFLLVPLATETAIWVMYLLLFLAGGALGSFYSLGLACLGDVFARADVPSANVLYTMLYGVGSLLGPALTGSLITAFGQDFFAWSIAGMLVGYIVFGLLTTRKQPLEIGRNV</sequence>
<dbReference type="PROSITE" id="PS50850">
    <property type="entry name" value="MFS"/>
    <property type="match status" value="1"/>
</dbReference>
<dbReference type="InterPro" id="IPR036259">
    <property type="entry name" value="MFS_trans_sf"/>
</dbReference>
<keyword evidence="10" id="KW-1185">Reference proteome</keyword>
<evidence type="ECO:0000256" key="6">
    <source>
        <dbReference type="ARBA" id="ARBA00023136"/>
    </source>
</evidence>
<evidence type="ECO:0000313" key="10">
    <source>
        <dbReference type="Proteomes" id="UP000245634"/>
    </source>
</evidence>
<feature type="transmembrane region" description="Helical" evidence="7">
    <location>
        <begin position="291"/>
        <end position="316"/>
    </location>
</feature>
<feature type="transmembrane region" description="Helical" evidence="7">
    <location>
        <begin position="357"/>
        <end position="376"/>
    </location>
</feature>
<keyword evidence="3" id="KW-1003">Cell membrane</keyword>
<dbReference type="PANTHER" id="PTHR23521:SF2">
    <property type="entry name" value="TRANSPORTER MFS SUPERFAMILY"/>
    <property type="match status" value="1"/>
</dbReference>